<dbReference type="RefSeq" id="WP_123642621.1">
    <property type="nucleotide sequence ID" value="NZ_ML119085.1"/>
</dbReference>
<dbReference type="InterPro" id="IPR011008">
    <property type="entry name" value="Dimeric_a/b-barrel"/>
</dbReference>
<evidence type="ECO:0000313" key="1">
    <source>
        <dbReference type="EMBL" id="ROU01287.1"/>
    </source>
</evidence>
<dbReference type="EMBL" id="RDRB01000005">
    <property type="protein sequence ID" value="ROU01287.1"/>
    <property type="molecule type" value="Genomic_DNA"/>
</dbReference>
<dbReference type="InterPro" id="IPR009874">
    <property type="entry name" value="DUF1428"/>
</dbReference>
<sequence>MPFCDITIVPVPTCRRKAYLKFSERIAEIYREFGASRVTDFWHDDDASADADFHARDAMATYGVGNLPNFRKLAGAVEGETVVVSITEWPNREARDRGVEAVVSDPRIQGTMDEEPIFDGSKLIAGGFVVELDIG</sequence>
<proteinExistence type="predicted"/>
<gene>
    <name evidence="1" type="ORF">EAT49_12305</name>
</gene>
<accession>A0A3N2R1F1</accession>
<organism evidence="1 2">
    <name type="scientific">Histidinibacterium lentulum</name>
    <dbReference type="NCBI Taxonomy" id="2480588"/>
    <lineage>
        <taxon>Bacteria</taxon>
        <taxon>Pseudomonadati</taxon>
        <taxon>Pseudomonadota</taxon>
        <taxon>Alphaproteobacteria</taxon>
        <taxon>Rhodobacterales</taxon>
        <taxon>Paracoccaceae</taxon>
        <taxon>Histidinibacterium</taxon>
    </lineage>
</organism>
<dbReference type="Proteomes" id="UP000268016">
    <property type="component" value="Unassembled WGS sequence"/>
</dbReference>
<reference evidence="1 2" key="1">
    <citation type="submission" date="2018-10" db="EMBL/GenBank/DDBJ databases">
        <title>Histidinibacterium lentulum gen. nov., sp. nov., a marine bacterium from the culture broth of Picochlorum sp. 122.</title>
        <authorList>
            <person name="Wang G."/>
        </authorList>
    </citation>
    <scope>NUCLEOTIDE SEQUENCE [LARGE SCALE GENOMIC DNA]</scope>
    <source>
        <strain evidence="1 2">B17</strain>
    </source>
</reference>
<evidence type="ECO:0000313" key="2">
    <source>
        <dbReference type="Proteomes" id="UP000268016"/>
    </source>
</evidence>
<comment type="caution">
    <text evidence="1">The sequence shown here is derived from an EMBL/GenBank/DDBJ whole genome shotgun (WGS) entry which is preliminary data.</text>
</comment>
<keyword evidence="2" id="KW-1185">Reference proteome</keyword>
<dbReference type="OrthoDB" id="9792392at2"/>
<protein>
    <submittedName>
        <fullName evidence="1">DUF1428 domain-containing protein</fullName>
    </submittedName>
</protein>
<dbReference type="Pfam" id="PF07237">
    <property type="entry name" value="DUF1428"/>
    <property type="match status" value="1"/>
</dbReference>
<dbReference type="Gene3D" id="3.30.70.100">
    <property type="match status" value="1"/>
</dbReference>
<dbReference type="AlphaFoldDB" id="A0A3N2R1F1"/>
<dbReference type="SUPFAM" id="SSF54909">
    <property type="entry name" value="Dimeric alpha+beta barrel"/>
    <property type="match status" value="1"/>
</dbReference>
<name>A0A3N2R1F1_9RHOB</name>